<dbReference type="EC" id="2.1.1.190" evidence="7"/>
<dbReference type="InterPro" id="IPR010280">
    <property type="entry name" value="U5_MeTrfase_fam"/>
</dbReference>
<dbReference type="InterPro" id="IPR029063">
    <property type="entry name" value="SAM-dependent_MTases_sf"/>
</dbReference>
<dbReference type="RefSeq" id="WP_198769239.1">
    <property type="nucleotide sequence ID" value="NZ_JAEACF010000002.1"/>
</dbReference>
<dbReference type="Gene3D" id="3.40.50.150">
    <property type="entry name" value="Vaccinia Virus protein VP39"/>
    <property type="match status" value="1"/>
</dbReference>
<dbReference type="InterPro" id="IPR030391">
    <property type="entry name" value="MeTrfase_TrmA_CS"/>
</dbReference>
<reference evidence="7 8" key="1">
    <citation type="submission" date="2024-06" db="EMBL/GenBank/DDBJ databases">
        <title>Genomic Encyclopedia of Type Strains, Phase IV (KMG-IV): sequencing the most valuable type-strain genomes for metagenomic binning, comparative biology and taxonomic classification.</title>
        <authorList>
            <person name="Goeker M."/>
        </authorList>
    </citation>
    <scope>NUCLEOTIDE SEQUENCE [LARGE SCALE GENOMIC DNA]</scope>
    <source>
        <strain evidence="7 8">DSM 100124</strain>
    </source>
</reference>
<name>A0ABV2LNG2_9BACL</name>
<evidence type="ECO:0000256" key="2">
    <source>
        <dbReference type="ARBA" id="ARBA00022679"/>
    </source>
</evidence>
<feature type="binding site" evidence="4">
    <location>
        <position position="388"/>
    </location>
    <ligand>
        <name>S-adenosyl-L-methionine</name>
        <dbReference type="ChEBI" id="CHEBI:59789"/>
    </ligand>
</feature>
<sequence length="458" mass="51596">MTKADLPVHKNESYEVDIVDLTHEGAGVARVNGFTLFVPNTLPGERAKIKVIGVKKGFGFGRLEELIEESPERVEPPCPIYKWCGGCQLQHLSYEGQLEYKRKLVEDVLTRIGKLEDVPVLPTLGMGEEPWRYRNKAQVPVGERNGRIITGFYQKRSHEIVEMDSCIITGDTNDDAVQAVKEIVNQYNISAYNEEKHKGVLRHIIARYGKTTGDLMIVLVTNGQELPQRKKIVEDIRKALPEIKSIVQNVNSKRTNVIFGEETRVLWGAEYIYDFIGDIKFAISARSFYQINPDQTKVLYDQALQYAELNGDETVIDAYCGIGTISLFLAQKAKKVYGVEIVPEAIEDARRNAELNNIHNAEFAVGKSEDVIPEWKKQGITPDVIVVDPPRKGCDEELLKTIIEMKPKRVVYVSCNPATLARDLRVLEDGGFKTQKVQPVDMFPQTTHVEAVALLELN</sequence>
<feature type="binding site" evidence="4">
    <location>
        <position position="290"/>
    </location>
    <ligand>
        <name>S-adenosyl-L-methionine</name>
        <dbReference type="ChEBI" id="CHEBI:59789"/>
    </ligand>
</feature>
<feature type="binding site" evidence="4">
    <location>
        <position position="319"/>
    </location>
    <ligand>
        <name>S-adenosyl-L-methionine</name>
        <dbReference type="ChEBI" id="CHEBI:59789"/>
    </ligand>
</feature>
<dbReference type="Gene3D" id="2.40.50.140">
    <property type="entry name" value="Nucleic acid-binding proteins"/>
    <property type="match status" value="1"/>
</dbReference>
<keyword evidence="8" id="KW-1185">Reference proteome</keyword>
<dbReference type="PANTHER" id="PTHR11061">
    <property type="entry name" value="RNA M5U METHYLTRANSFERASE"/>
    <property type="match status" value="1"/>
</dbReference>
<keyword evidence="2 4" id="KW-0808">Transferase</keyword>
<dbReference type="PROSITE" id="PS50926">
    <property type="entry name" value="TRAM"/>
    <property type="match status" value="1"/>
</dbReference>
<comment type="caution">
    <text evidence="7">The sequence shown here is derived from an EMBL/GenBank/DDBJ whole genome shotgun (WGS) entry which is preliminary data.</text>
</comment>
<feature type="domain" description="TRAM" evidence="6">
    <location>
        <begin position="7"/>
        <end position="65"/>
    </location>
</feature>
<feature type="active site" evidence="5">
    <location>
        <position position="415"/>
    </location>
</feature>
<evidence type="ECO:0000256" key="3">
    <source>
        <dbReference type="ARBA" id="ARBA00022691"/>
    </source>
</evidence>
<dbReference type="GO" id="GO:0008168">
    <property type="term" value="F:methyltransferase activity"/>
    <property type="evidence" value="ECO:0007669"/>
    <property type="project" value="UniProtKB-KW"/>
</dbReference>
<dbReference type="PROSITE" id="PS01230">
    <property type="entry name" value="TRMA_1"/>
    <property type="match status" value="1"/>
</dbReference>
<dbReference type="SUPFAM" id="SSF53335">
    <property type="entry name" value="S-adenosyl-L-methionine-dependent methyltransferases"/>
    <property type="match status" value="1"/>
</dbReference>
<proteinExistence type="inferred from homology"/>
<dbReference type="CDD" id="cd02440">
    <property type="entry name" value="AdoMet_MTases"/>
    <property type="match status" value="1"/>
</dbReference>
<dbReference type="GO" id="GO:0032259">
    <property type="term" value="P:methylation"/>
    <property type="evidence" value="ECO:0007669"/>
    <property type="project" value="UniProtKB-KW"/>
</dbReference>
<dbReference type="Pfam" id="PF05958">
    <property type="entry name" value="tRNA_U5-meth_tr"/>
    <property type="match status" value="1"/>
</dbReference>
<keyword evidence="3 4" id="KW-0949">S-adenosyl-L-methionine</keyword>
<accession>A0ABV2LNG2</accession>
<dbReference type="PROSITE" id="PS51687">
    <property type="entry name" value="SAM_MT_RNA_M5U"/>
    <property type="match status" value="1"/>
</dbReference>
<dbReference type="NCBIfam" id="TIGR00479">
    <property type="entry name" value="rumA"/>
    <property type="match status" value="1"/>
</dbReference>
<comment type="similarity">
    <text evidence="4">Belongs to the class I-like SAM-binding methyltransferase superfamily. RNA M5U methyltransferase family.</text>
</comment>
<dbReference type="Gene3D" id="2.40.50.1070">
    <property type="match status" value="1"/>
</dbReference>
<dbReference type="Pfam" id="PF01938">
    <property type="entry name" value="TRAM"/>
    <property type="match status" value="1"/>
</dbReference>
<evidence type="ECO:0000256" key="4">
    <source>
        <dbReference type="PROSITE-ProRule" id="PRU01024"/>
    </source>
</evidence>
<gene>
    <name evidence="7" type="ORF">ABID52_003739</name>
</gene>
<evidence type="ECO:0000313" key="8">
    <source>
        <dbReference type="Proteomes" id="UP001549097"/>
    </source>
</evidence>
<dbReference type="InterPro" id="IPR030390">
    <property type="entry name" value="MeTrfase_TrmA_AS"/>
</dbReference>
<organism evidence="7 8">
    <name type="scientific">Fictibacillus halophilus</name>
    <dbReference type="NCBI Taxonomy" id="1610490"/>
    <lineage>
        <taxon>Bacteria</taxon>
        <taxon>Bacillati</taxon>
        <taxon>Bacillota</taxon>
        <taxon>Bacilli</taxon>
        <taxon>Bacillales</taxon>
        <taxon>Fictibacillaceae</taxon>
        <taxon>Fictibacillus</taxon>
    </lineage>
</organism>
<feature type="binding site" evidence="4">
    <location>
        <position position="340"/>
    </location>
    <ligand>
        <name>S-adenosyl-L-methionine</name>
        <dbReference type="ChEBI" id="CHEBI:59789"/>
    </ligand>
</feature>
<dbReference type="SUPFAM" id="SSF50249">
    <property type="entry name" value="Nucleic acid-binding proteins"/>
    <property type="match status" value="1"/>
</dbReference>
<dbReference type="EMBL" id="JBEPMP010000002">
    <property type="protein sequence ID" value="MET3730122.1"/>
    <property type="molecule type" value="Genomic_DNA"/>
</dbReference>
<evidence type="ECO:0000259" key="6">
    <source>
        <dbReference type="PROSITE" id="PS50926"/>
    </source>
</evidence>
<evidence type="ECO:0000256" key="5">
    <source>
        <dbReference type="PROSITE-ProRule" id="PRU10015"/>
    </source>
</evidence>
<protein>
    <submittedName>
        <fullName evidence="7">23S rRNA (Uracil1939-C5)-methyltransferase</fullName>
        <ecNumber evidence="7">2.1.1.190</ecNumber>
    </submittedName>
</protein>
<dbReference type="PANTHER" id="PTHR11061:SF30">
    <property type="entry name" value="TRNA (URACIL(54)-C(5))-METHYLTRANSFERASE"/>
    <property type="match status" value="1"/>
</dbReference>
<feature type="active site" description="Nucleophile" evidence="4">
    <location>
        <position position="415"/>
    </location>
</feature>
<dbReference type="InterPro" id="IPR002792">
    <property type="entry name" value="TRAM_dom"/>
</dbReference>
<keyword evidence="1 4" id="KW-0489">Methyltransferase</keyword>
<dbReference type="InterPro" id="IPR012340">
    <property type="entry name" value="NA-bd_OB-fold"/>
</dbReference>
<dbReference type="PROSITE" id="PS01231">
    <property type="entry name" value="TRMA_2"/>
    <property type="match status" value="1"/>
</dbReference>
<evidence type="ECO:0000256" key="1">
    <source>
        <dbReference type="ARBA" id="ARBA00022603"/>
    </source>
</evidence>
<dbReference type="Proteomes" id="UP001549097">
    <property type="component" value="Unassembled WGS sequence"/>
</dbReference>
<evidence type="ECO:0000313" key="7">
    <source>
        <dbReference type="EMBL" id="MET3730122.1"/>
    </source>
</evidence>